<dbReference type="PANTHER" id="PTHR43809:SF1">
    <property type="entry name" value="NITRITE REDUCTASE (NADH) LARGE SUBUNIT"/>
    <property type="match status" value="1"/>
</dbReference>
<gene>
    <name evidence="16" type="ORF">JQS43_07400</name>
</gene>
<dbReference type="Gene3D" id="3.50.50.60">
    <property type="entry name" value="FAD/NAD(P)-binding domain"/>
    <property type="match status" value="2"/>
</dbReference>
<evidence type="ECO:0000256" key="9">
    <source>
        <dbReference type="ARBA" id="ARBA00022827"/>
    </source>
</evidence>
<comment type="cofactor">
    <cofactor evidence="1">
        <name>siroheme</name>
        <dbReference type="ChEBI" id="CHEBI:60052"/>
    </cofactor>
</comment>
<keyword evidence="11" id="KW-0408">Iron</keyword>
<dbReference type="Gene3D" id="1.10.10.1100">
    <property type="entry name" value="BFD-like [2Fe-2S]-binding domain"/>
    <property type="match status" value="1"/>
</dbReference>
<evidence type="ECO:0000256" key="5">
    <source>
        <dbReference type="ARBA" id="ARBA00010429"/>
    </source>
</evidence>
<keyword evidence="12" id="KW-0411">Iron-sulfur</keyword>
<keyword evidence="8" id="KW-0479">Metal-binding</keyword>
<dbReference type="SUPFAM" id="SSF51905">
    <property type="entry name" value="FAD/NAD(P)-binding domain"/>
    <property type="match status" value="2"/>
</dbReference>
<dbReference type="Gene3D" id="3.30.390.30">
    <property type="match status" value="1"/>
</dbReference>
<evidence type="ECO:0000313" key="17">
    <source>
        <dbReference type="Proteomes" id="UP000662857"/>
    </source>
</evidence>
<accession>A0A895YPT2</accession>
<evidence type="ECO:0000256" key="8">
    <source>
        <dbReference type="ARBA" id="ARBA00022723"/>
    </source>
</evidence>
<dbReference type="Pfam" id="PF07992">
    <property type="entry name" value="Pyr_redox_2"/>
    <property type="match status" value="1"/>
</dbReference>
<evidence type="ECO:0000256" key="1">
    <source>
        <dbReference type="ARBA" id="ARBA00001929"/>
    </source>
</evidence>
<dbReference type="InterPro" id="IPR036188">
    <property type="entry name" value="FAD/NAD-bd_sf"/>
</dbReference>
<evidence type="ECO:0000256" key="3">
    <source>
        <dbReference type="ARBA" id="ARBA00001974"/>
    </source>
</evidence>
<evidence type="ECO:0000256" key="10">
    <source>
        <dbReference type="ARBA" id="ARBA00023002"/>
    </source>
</evidence>
<feature type="domain" description="BFD-like [2Fe-2S]-binding" evidence="13">
    <location>
        <begin position="421"/>
        <end position="468"/>
    </location>
</feature>
<dbReference type="Proteomes" id="UP000662857">
    <property type="component" value="Chromosome"/>
</dbReference>
<dbReference type="InterPro" id="IPR041575">
    <property type="entry name" value="Rubredoxin_C"/>
</dbReference>
<dbReference type="PRINTS" id="PR00411">
    <property type="entry name" value="PNDRDTASEI"/>
</dbReference>
<sequence>MTIVVVGYGMAGSRVVEQLRARNEHEPVIAFGAEPYAAYNRVLLSRVLAGEASAEDIRLAATTSGATTVRTGVTVTEIDRDAREVVADDGSRTGYDTLVLATGSQPVVPPLAGLVTDGSGELLPGAAVFRTVADCQNIIEAAQDAKRAVVLGGGLLGLEAARGLAGRGLSVEVLHAADHLMDRQLDAAAGRVLARTLAGLGVRVRLGARAQAVRGADRVRGVALADGTVLDADLLVLACGVRPEVSLARRAGLTVETGVVVDDALRSVDDPAVYAVGECAQHDGQVYGLVAPAWEQATVVADQLSGADPQARYRGSRIVTRLKAAGVELAAMGQTQPGEEDPDGAEVLHFCDPARGTYKKLVLRDDRVVGAILLGEISTVATVTQLYDRGTPAPADRLRLLFHSHRNGGGPPESPTGDVTVCHCNGVAAETIEACWRAGAHTVTEIAQQTRATTGCGGCRGQVAGIVARLSSNTTSGGVYQ</sequence>
<dbReference type="RefSeq" id="WP_239678323.1">
    <property type="nucleotide sequence ID" value="NZ_CP070499.1"/>
</dbReference>
<dbReference type="InterPro" id="IPR023753">
    <property type="entry name" value="FAD/NAD-binding_dom"/>
</dbReference>
<comment type="cofactor">
    <cofactor evidence="2">
        <name>[4Fe-4S] cluster</name>
        <dbReference type="ChEBI" id="CHEBI:49883"/>
    </cofactor>
</comment>
<keyword evidence="7" id="KW-0285">Flavoprotein</keyword>
<evidence type="ECO:0000256" key="11">
    <source>
        <dbReference type="ARBA" id="ARBA00023004"/>
    </source>
</evidence>
<dbReference type="InterPro" id="IPR041854">
    <property type="entry name" value="BFD-like_2Fe2S-bd_dom_sf"/>
</dbReference>
<reference evidence="16" key="1">
    <citation type="submission" date="2021-02" db="EMBL/GenBank/DDBJ databases">
        <title>Natrosporangium hydrolyticum gen. nov., sp. nov, a haloalkaliphilic actinobacterium from a soda solonchak soil.</title>
        <authorList>
            <person name="Sorokin D.Y."/>
            <person name="Khijniak T.V."/>
            <person name="Zakharycheva A.P."/>
            <person name="Boueva O.V."/>
            <person name="Ariskina E.V."/>
            <person name="Hahnke R.L."/>
            <person name="Bunk B."/>
            <person name="Sproer C."/>
            <person name="Schumann P."/>
            <person name="Evtushenko L.I."/>
            <person name="Kublanov I.V."/>
        </authorList>
    </citation>
    <scope>NUCLEOTIDE SEQUENCE</scope>
    <source>
        <strain evidence="16">DSM 106523</strain>
    </source>
</reference>
<evidence type="ECO:0000256" key="6">
    <source>
        <dbReference type="ARBA" id="ARBA00022617"/>
    </source>
</evidence>
<dbReference type="InterPro" id="IPR016156">
    <property type="entry name" value="FAD/NAD-linked_Rdtase_dimer_sf"/>
</dbReference>
<evidence type="ECO:0000259" key="13">
    <source>
        <dbReference type="Pfam" id="PF04324"/>
    </source>
</evidence>
<evidence type="ECO:0000256" key="12">
    <source>
        <dbReference type="ARBA" id="ARBA00023014"/>
    </source>
</evidence>
<evidence type="ECO:0000313" key="16">
    <source>
        <dbReference type="EMBL" id="QSB16120.1"/>
    </source>
</evidence>
<comment type="similarity">
    <text evidence="5">Belongs to the nitrite and sulfite reductase 4Fe-4S domain family.</text>
</comment>
<dbReference type="Pfam" id="PF04324">
    <property type="entry name" value="Fer2_BFD"/>
    <property type="match status" value="1"/>
</dbReference>
<evidence type="ECO:0000259" key="15">
    <source>
        <dbReference type="Pfam" id="PF18267"/>
    </source>
</evidence>
<dbReference type="AlphaFoldDB" id="A0A895YPT2"/>
<organism evidence="16 17">
    <name type="scientific">Natronosporangium hydrolyticum</name>
    <dbReference type="NCBI Taxonomy" id="2811111"/>
    <lineage>
        <taxon>Bacteria</taxon>
        <taxon>Bacillati</taxon>
        <taxon>Actinomycetota</taxon>
        <taxon>Actinomycetes</taxon>
        <taxon>Micromonosporales</taxon>
        <taxon>Micromonosporaceae</taxon>
        <taxon>Natronosporangium</taxon>
    </lineage>
</organism>
<evidence type="ECO:0000259" key="14">
    <source>
        <dbReference type="Pfam" id="PF07992"/>
    </source>
</evidence>
<dbReference type="GO" id="GO:0046872">
    <property type="term" value="F:metal ion binding"/>
    <property type="evidence" value="ECO:0007669"/>
    <property type="project" value="UniProtKB-KW"/>
</dbReference>
<evidence type="ECO:0000256" key="2">
    <source>
        <dbReference type="ARBA" id="ARBA00001966"/>
    </source>
</evidence>
<dbReference type="KEGG" id="nhy:JQS43_07400"/>
<name>A0A895YPT2_9ACTN</name>
<comment type="cofactor">
    <cofactor evidence="3">
        <name>FAD</name>
        <dbReference type="ChEBI" id="CHEBI:57692"/>
    </cofactor>
</comment>
<keyword evidence="9" id="KW-0274">FAD</keyword>
<feature type="domain" description="FAD/NAD(P)-binding" evidence="14">
    <location>
        <begin position="2"/>
        <end position="297"/>
    </location>
</feature>
<protein>
    <submittedName>
        <fullName evidence="16">NAD(P)/FAD-dependent oxidoreductase</fullName>
    </submittedName>
</protein>
<proteinExistence type="inferred from homology"/>
<dbReference type="InterPro" id="IPR052034">
    <property type="entry name" value="NasD-like"/>
</dbReference>
<dbReference type="PANTHER" id="PTHR43809">
    <property type="entry name" value="NITRITE REDUCTASE (NADH) LARGE SUBUNIT"/>
    <property type="match status" value="1"/>
</dbReference>
<keyword evidence="17" id="KW-1185">Reference proteome</keyword>
<evidence type="ECO:0000256" key="7">
    <source>
        <dbReference type="ARBA" id="ARBA00022630"/>
    </source>
</evidence>
<dbReference type="EMBL" id="CP070499">
    <property type="protein sequence ID" value="QSB16120.1"/>
    <property type="molecule type" value="Genomic_DNA"/>
</dbReference>
<dbReference type="Pfam" id="PF18267">
    <property type="entry name" value="Rubredoxin_C"/>
    <property type="match status" value="1"/>
</dbReference>
<feature type="domain" description="NADH-rubredoxin oxidoreductase C-terminal" evidence="15">
    <location>
        <begin position="319"/>
        <end position="386"/>
    </location>
</feature>
<keyword evidence="6" id="KW-0349">Heme</keyword>
<keyword evidence="10" id="KW-0560">Oxidoreductase</keyword>
<dbReference type="PRINTS" id="PR00368">
    <property type="entry name" value="FADPNR"/>
</dbReference>
<dbReference type="InterPro" id="IPR007419">
    <property type="entry name" value="BFD-like_2Fe2S-bd_dom"/>
</dbReference>
<evidence type="ECO:0000256" key="4">
    <source>
        <dbReference type="ARBA" id="ARBA00005096"/>
    </source>
</evidence>
<dbReference type="GO" id="GO:0051536">
    <property type="term" value="F:iron-sulfur cluster binding"/>
    <property type="evidence" value="ECO:0007669"/>
    <property type="project" value="UniProtKB-KW"/>
</dbReference>
<dbReference type="GO" id="GO:0016491">
    <property type="term" value="F:oxidoreductase activity"/>
    <property type="evidence" value="ECO:0007669"/>
    <property type="project" value="UniProtKB-KW"/>
</dbReference>
<comment type="pathway">
    <text evidence="4">Nitrogen metabolism; nitrate reduction (assimilation).</text>
</comment>